<comment type="caution">
    <text evidence="3">The sequence shown here is derived from an EMBL/GenBank/DDBJ whole genome shotgun (WGS) entry which is preliminary data.</text>
</comment>
<feature type="domain" description="Helix-turn-helix" evidence="2">
    <location>
        <begin position="199"/>
        <end position="242"/>
    </location>
</feature>
<evidence type="ECO:0000256" key="1">
    <source>
        <dbReference type="SAM" id="MobiDB-lite"/>
    </source>
</evidence>
<evidence type="ECO:0000313" key="3">
    <source>
        <dbReference type="EMBL" id="TGJ88480.1"/>
    </source>
</evidence>
<dbReference type="InterPro" id="IPR054448">
    <property type="entry name" value="HTH_put_ascomycetes"/>
</dbReference>
<feature type="region of interest" description="Disordered" evidence="1">
    <location>
        <begin position="113"/>
        <end position="170"/>
    </location>
</feature>
<dbReference type="Proteomes" id="UP000297716">
    <property type="component" value="Unassembled WGS sequence"/>
</dbReference>
<feature type="region of interest" description="Disordered" evidence="1">
    <location>
        <begin position="29"/>
        <end position="101"/>
    </location>
</feature>
<feature type="compositionally biased region" description="Basic and acidic residues" evidence="1">
    <location>
        <begin position="67"/>
        <end position="85"/>
    </location>
</feature>
<evidence type="ECO:0000313" key="4">
    <source>
        <dbReference type="Proteomes" id="UP000297716"/>
    </source>
</evidence>
<feature type="compositionally biased region" description="Low complexity" evidence="1">
    <location>
        <begin position="122"/>
        <end position="162"/>
    </location>
</feature>
<keyword evidence="4" id="KW-1185">Reference proteome</keyword>
<accession>A0A4Z0Z9G0</accession>
<protein>
    <recommendedName>
        <fullName evidence="2">Helix-turn-helix domain-containing protein</fullName>
    </recommendedName>
</protein>
<dbReference type="Pfam" id="PF22943">
    <property type="entry name" value="HTH_68"/>
    <property type="match status" value="1"/>
</dbReference>
<evidence type="ECO:0000259" key="2">
    <source>
        <dbReference type="Pfam" id="PF22943"/>
    </source>
</evidence>
<dbReference type="STRING" id="37992.A0A4Z0Z9G0"/>
<dbReference type="OrthoDB" id="4085451at2759"/>
<dbReference type="EMBL" id="SKBN01000003">
    <property type="protein sequence ID" value="TGJ88480.1"/>
    <property type="molecule type" value="Genomic_DNA"/>
</dbReference>
<organism evidence="3 4">
    <name type="scientific">Xylaria hypoxylon</name>
    <dbReference type="NCBI Taxonomy" id="37992"/>
    <lineage>
        <taxon>Eukaryota</taxon>
        <taxon>Fungi</taxon>
        <taxon>Dikarya</taxon>
        <taxon>Ascomycota</taxon>
        <taxon>Pezizomycotina</taxon>
        <taxon>Sordariomycetes</taxon>
        <taxon>Xylariomycetidae</taxon>
        <taxon>Xylariales</taxon>
        <taxon>Xylariaceae</taxon>
        <taxon>Xylaria</taxon>
    </lineage>
</organism>
<dbReference type="AlphaFoldDB" id="A0A4Z0Z9G0"/>
<sequence>MLGLGSSLDIKTSFPKTRGAPFPVQIVDTYQIGPRSPRRQHRANSRLGPPGSAVPPRGPGGLNARGTEPKAAKDEAIRSDGRDPDFDLNASTNPGYSERLRKMGVVTPFPTLSNSSTAGPVAYPSQSSSASPSTYTQTSSSISSPSPASPRYPTSNTTNTTPFYPPPSRNRTLNALEARRDLQARAEAEFEDASRGREFLDAGTLRRALLLKNRGVAAEAIEARLQLRSGVVARLGPRGVTVPVEGAMMNKQTWGGLHE</sequence>
<gene>
    <name evidence="3" type="ORF">E0Z10_g312</name>
</gene>
<name>A0A4Z0Z9G0_9PEZI</name>
<feature type="region of interest" description="Disordered" evidence="1">
    <location>
        <begin position="1"/>
        <end position="20"/>
    </location>
</feature>
<proteinExistence type="predicted"/>
<reference evidence="3 4" key="1">
    <citation type="submission" date="2019-03" db="EMBL/GenBank/DDBJ databases">
        <title>Draft genome sequence of Xylaria hypoxylon DSM 108379, a ubiquitous saprotrophic-parasitic fungi on hardwood.</title>
        <authorList>
            <person name="Buettner E."/>
            <person name="Leonhardt S."/>
            <person name="Gebauer A.M."/>
            <person name="Liers C."/>
            <person name="Hofrichter M."/>
            <person name="Kellner H."/>
        </authorList>
    </citation>
    <scope>NUCLEOTIDE SEQUENCE [LARGE SCALE GENOMIC DNA]</scope>
    <source>
        <strain evidence="3 4">DSM 108379</strain>
    </source>
</reference>